<protein>
    <recommendedName>
        <fullName evidence="2">UPF0323 domain-containing protein</fullName>
    </recommendedName>
</protein>
<dbReference type="EMBL" id="PTRA01000001">
    <property type="protein sequence ID" value="PQA59332.1"/>
    <property type="molecule type" value="Genomic_DNA"/>
</dbReference>
<sequence>MTPTKKGTFVRKAKDITIGGTLTLALLTGAITLQSCGNNSEERQYETREETTFGKGVRTYITETSPGEFKITDEVSVAADSAQAIVRYYDGHRDTLTAQAAKALIDKEVINNQQYHAGHSGLGSALLWGGMGYFLANSLNNRRYQQYQTQYGDQQRSRFYTNPAVFSRSNNVRQEVQSSRRTQTVRTSRPSGGRSGFFGGSRSRSYGG</sequence>
<accession>A0A2S7INM8</accession>
<feature type="region of interest" description="Disordered" evidence="1">
    <location>
        <begin position="171"/>
        <end position="208"/>
    </location>
</feature>
<dbReference type="Pfam" id="PF26303">
    <property type="entry name" value="UPF0323"/>
    <property type="match status" value="1"/>
</dbReference>
<comment type="caution">
    <text evidence="3">The sequence shown here is derived from an EMBL/GenBank/DDBJ whole genome shotgun (WGS) entry which is preliminary data.</text>
</comment>
<dbReference type="AlphaFoldDB" id="A0A2S7INM8"/>
<evidence type="ECO:0000256" key="1">
    <source>
        <dbReference type="SAM" id="MobiDB-lite"/>
    </source>
</evidence>
<keyword evidence="4" id="KW-1185">Reference proteome</keyword>
<name>A0A2S7INM8_9BACT</name>
<proteinExistence type="predicted"/>
<feature type="compositionally biased region" description="Low complexity" evidence="1">
    <location>
        <begin position="176"/>
        <end position="192"/>
    </location>
</feature>
<evidence type="ECO:0000259" key="2">
    <source>
        <dbReference type="Pfam" id="PF26303"/>
    </source>
</evidence>
<evidence type="ECO:0000313" key="4">
    <source>
        <dbReference type="Proteomes" id="UP000239590"/>
    </source>
</evidence>
<dbReference type="InterPro" id="IPR059092">
    <property type="entry name" value="UPF0323_dom"/>
</dbReference>
<gene>
    <name evidence="3" type="ORF">C5O19_06685</name>
</gene>
<organism evidence="3 4">
    <name type="scientific">Siphonobacter curvatus</name>
    <dbReference type="NCBI Taxonomy" id="2094562"/>
    <lineage>
        <taxon>Bacteria</taxon>
        <taxon>Pseudomonadati</taxon>
        <taxon>Bacteroidota</taxon>
        <taxon>Cytophagia</taxon>
        <taxon>Cytophagales</taxon>
        <taxon>Cytophagaceae</taxon>
        <taxon>Siphonobacter</taxon>
    </lineage>
</organism>
<evidence type="ECO:0000313" key="3">
    <source>
        <dbReference type="EMBL" id="PQA59332.1"/>
    </source>
</evidence>
<dbReference type="Proteomes" id="UP000239590">
    <property type="component" value="Unassembled WGS sequence"/>
</dbReference>
<dbReference type="RefSeq" id="WP_094808161.1">
    <property type="nucleotide sequence ID" value="NZ_PTRA01000001.1"/>
</dbReference>
<feature type="domain" description="UPF0323" evidence="2">
    <location>
        <begin position="57"/>
        <end position="176"/>
    </location>
</feature>
<reference evidence="4" key="1">
    <citation type="submission" date="2018-02" db="EMBL/GenBank/DDBJ databases">
        <title>Genome sequencing of Solimonas sp. HR-BB.</title>
        <authorList>
            <person name="Lee Y."/>
            <person name="Jeon C.O."/>
        </authorList>
    </citation>
    <scope>NUCLEOTIDE SEQUENCE [LARGE SCALE GENOMIC DNA]</scope>
    <source>
        <strain evidence="4">HR-U</strain>
    </source>
</reference>
<dbReference type="OrthoDB" id="957738at2"/>